<name>A0AAE1RJX4_9SOLA</name>
<evidence type="ECO:0000313" key="2">
    <source>
        <dbReference type="Proteomes" id="UP001291623"/>
    </source>
</evidence>
<sequence>MNKLTFLFEKLECHQRHQVMLTIRVTDKSHKLRLRQFSWRCSRINKGGSRGPIRLVYRVEIEKHKEFPLKISKADLSFHHIRFGYGREYFDNIRLEQLVAFKLRLDKIKKEVKGDILADRLKLDSNVVLELDKGENSGTR</sequence>
<dbReference type="EMBL" id="JAVYJV010000015">
    <property type="protein sequence ID" value="KAK4353011.1"/>
    <property type="molecule type" value="Genomic_DNA"/>
</dbReference>
<accession>A0AAE1RJX4</accession>
<dbReference type="Proteomes" id="UP001291623">
    <property type="component" value="Unassembled WGS sequence"/>
</dbReference>
<proteinExistence type="predicted"/>
<dbReference type="AlphaFoldDB" id="A0AAE1RJX4"/>
<organism evidence="1 2">
    <name type="scientific">Anisodus tanguticus</name>
    <dbReference type="NCBI Taxonomy" id="243964"/>
    <lineage>
        <taxon>Eukaryota</taxon>
        <taxon>Viridiplantae</taxon>
        <taxon>Streptophyta</taxon>
        <taxon>Embryophyta</taxon>
        <taxon>Tracheophyta</taxon>
        <taxon>Spermatophyta</taxon>
        <taxon>Magnoliopsida</taxon>
        <taxon>eudicotyledons</taxon>
        <taxon>Gunneridae</taxon>
        <taxon>Pentapetalae</taxon>
        <taxon>asterids</taxon>
        <taxon>lamiids</taxon>
        <taxon>Solanales</taxon>
        <taxon>Solanaceae</taxon>
        <taxon>Solanoideae</taxon>
        <taxon>Hyoscyameae</taxon>
        <taxon>Anisodus</taxon>
    </lineage>
</organism>
<comment type="caution">
    <text evidence="1">The sequence shown here is derived from an EMBL/GenBank/DDBJ whole genome shotgun (WGS) entry which is preliminary data.</text>
</comment>
<evidence type="ECO:0000313" key="1">
    <source>
        <dbReference type="EMBL" id="KAK4353011.1"/>
    </source>
</evidence>
<keyword evidence="2" id="KW-1185">Reference proteome</keyword>
<protein>
    <submittedName>
        <fullName evidence="1">Uncharacterized protein</fullName>
    </submittedName>
</protein>
<gene>
    <name evidence="1" type="ORF">RND71_028529</name>
</gene>
<reference evidence="1" key="1">
    <citation type="submission" date="2023-12" db="EMBL/GenBank/DDBJ databases">
        <title>Genome assembly of Anisodus tanguticus.</title>
        <authorList>
            <person name="Wang Y.-J."/>
        </authorList>
    </citation>
    <scope>NUCLEOTIDE SEQUENCE</scope>
    <source>
        <strain evidence="1">KB-2021</strain>
        <tissue evidence="1">Leaf</tissue>
    </source>
</reference>